<reference evidence="2 3" key="1">
    <citation type="submission" date="2020-06" db="EMBL/GenBank/DDBJ databases">
        <title>Schlegella sp. ID0723 isolated from air conditioner.</title>
        <authorList>
            <person name="Kim D.Y."/>
            <person name="Kim D.-U."/>
        </authorList>
    </citation>
    <scope>NUCLEOTIDE SEQUENCE [LARGE SCALE GENOMIC DNA]</scope>
    <source>
        <strain evidence="2 3">ID0723</strain>
    </source>
</reference>
<dbReference type="Proteomes" id="UP000529637">
    <property type="component" value="Unassembled WGS sequence"/>
</dbReference>
<organism evidence="2 3">
    <name type="scientific">Piscinibacter koreensis</name>
    <dbReference type="NCBI Taxonomy" id="2742824"/>
    <lineage>
        <taxon>Bacteria</taxon>
        <taxon>Pseudomonadati</taxon>
        <taxon>Pseudomonadota</taxon>
        <taxon>Betaproteobacteria</taxon>
        <taxon>Burkholderiales</taxon>
        <taxon>Sphaerotilaceae</taxon>
        <taxon>Piscinibacter</taxon>
    </lineage>
</organism>
<protein>
    <recommendedName>
        <fullName evidence="1">DUF7822 domain-containing protein</fullName>
    </recommendedName>
</protein>
<evidence type="ECO:0000259" key="1">
    <source>
        <dbReference type="Pfam" id="PF25135"/>
    </source>
</evidence>
<dbReference type="Pfam" id="PF25135">
    <property type="entry name" value="DUF7822"/>
    <property type="match status" value="1"/>
</dbReference>
<dbReference type="AlphaFoldDB" id="A0A7Y6TX18"/>
<sequence>MANRSYLYATDSNPGDGPDFGRLPVGLAEWAYDFPLAFKILVSEQARPCKSIIWKVPGDDIAIIGNYRLGFERLKKFLHQIDLPAAQPLIDDTLRFLTRPENRREFIVLEGGELFDMGEEPMAELNARLFIEVSHLEPEIDSVLERLRWRPPAPRREGLLGRLFAPKPAPLHHDDQLKLLRQLGLGAWSNALHVDFSQG</sequence>
<evidence type="ECO:0000313" key="2">
    <source>
        <dbReference type="EMBL" id="NUZ06632.1"/>
    </source>
</evidence>
<accession>A0A7Y6TX18</accession>
<dbReference type="InterPro" id="IPR056724">
    <property type="entry name" value="DUF7822"/>
</dbReference>
<keyword evidence="3" id="KW-1185">Reference proteome</keyword>
<feature type="domain" description="DUF7822" evidence="1">
    <location>
        <begin position="21"/>
        <end position="148"/>
    </location>
</feature>
<dbReference type="EMBL" id="JABWMJ010000005">
    <property type="protein sequence ID" value="NUZ06632.1"/>
    <property type="molecule type" value="Genomic_DNA"/>
</dbReference>
<dbReference type="RefSeq" id="WP_176069476.1">
    <property type="nucleotide sequence ID" value="NZ_JABWMJ010000005.1"/>
</dbReference>
<comment type="caution">
    <text evidence="2">The sequence shown here is derived from an EMBL/GenBank/DDBJ whole genome shotgun (WGS) entry which is preliminary data.</text>
</comment>
<gene>
    <name evidence="2" type="ORF">HQN59_12750</name>
</gene>
<proteinExistence type="predicted"/>
<name>A0A7Y6TX18_9BURK</name>
<evidence type="ECO:0000313" key="3">
    <source>
        <dbReference type="Proteomes" id="UP000529637"/>
    </source>
</evidence>